<protein>
    <submittedName>
        <fullName evidence="1">Uncharacterized protein</fullName>
    </submittedName>
</protein>
<comment type="caution">
    <text evidence="1">The sequence shown here is derived from an EMBL/GenBank/DDBJ whole genome shotgun (WGS) entry which is preliminary data.</text>
</comment>
<evidence type="ECO:0000313" key="2">
    <source>
        <dbReference type="Proteomes" id="UP000663889"/>
    </source>
</evidence>
<organism evidence="1 2">
    <name type="scientific">Rotaria sordida</name>
    <dbReference type="NCBI Taxonomy" id="392033"/>
    <lineage>
        <taxon>Eukaryota</taxon>
        <taxon>Metazoa</taxon>
        <taxon>Spiralia</taxon>
        <taxon>Gnathifera</taxon>
        <taxon>Rotifera</taxon>
        <taxon>Eurotatoria</taxon>
        <taxon>Bdelloidea</taxon>
        <taxon>Philodinida</taxon>
        <taxon>Philodinidae</taxon>
        <taxon>Rotaria</taxon>
    </lineage>
</organism>
<proteinExistence type="predicted"/>
<feature type="non-terminal residue" evidence="1">
    <location>
        <position position="1"/>
    </location>
</feature>
<evidence type="ECO:0000313" key="1">
    <source>
        <dbReference type="EMBL" id="CAF1560001.1"/>
    </source>
</evidence>
<sequence length="38" mass="4391">GPRAPPDMHPYTLTRPPPPCIRGMKLNGCLIFDFRRRI</sequence>
<gene>
    <name evidence="1" type="ORF">SEV965_LOCUS39105</name>
</gene>
<dbReference type="EMBL" id="CAJNOU010012008">
    <property type="protein sequence ID" value="CAF1560001.1"/>
    <property type="molecule type" value="Genomic_DNA"/>
</dbReference>
<accession>A0A815XP56</accession>
<name>A0A815XP56_9BILA</name>
<reference evidence="1" key="1">
    <citation type="submission" date="2021-02" db="EMBL/GenBank/DDBJ databases">
        <authorList>
            <person name="Nowell W R."/>
        </authorList>
    </citation>
    <scope>NUCLEOTIDE SEQUENCE</scope>
</reference>
<dbReference type="AlphaFoldDB" id="A0A815XP56"/>
<dbReference type="Proteomes" id="UP000663889">
    <property type="component" value="Unassembled WGS sequence"/>
</dbReference>